<dbReference type="Pfam" id="PF02330">
    <property type="entry name" value="MAM33"/>
    <property type="match status" value="1"/>
</dbReference>
<dbReference type="OrthoDB" id="278212at2759"/>
<gene>
    <name evidence="1" type="ORF">EZV62_025728</name>
</gene>
<proteinExistence type="predicted"/>
<evidence type="ECO:0000313" key="2">
    <source>
        <dbReference type="Proteomes" id="UP000323000"/>
    </source>
</evidence>
<dbReference type="AlphaFoldDB" id="A0A5C7GYT2"/>
<dbReference type="EMBL" id="VAHF01000012">
    <property type="protein sequence ID" value="TXG49853.1"/>
    <property type="molecule type" value="Genomic_DNA"/>
</dbReference>
<sequence length="177" mass="20389">MAFCAILRKSASSLALTASRHARANINCFSAVFTASRHLNWKPTLGSFVPDFEFSSATDTKNYSSNESLHQAIDLEIKHIDHHVEETQSEFTFKLNRGFEEDGSVNVELTKEFQDDGYYQDSGHDYNDLDESMKKAFQKMLEVRGIKPSIVYFMFKCNNKNTQRKLKVLKKIKNFIE</sequence>
<dbReference type="SUPFAM" id="SSF54529">
    <property type="entry name" value="Mitochondrial glycoprotein MAM33-like"/>
    <property type="match status" value="1"/>
</dbReference>
<protein>
    <submittedName>
        <fullName evidence="1">Uncharacterized protein</fullName>
    </submittedName>
</protein>
<dbReference type="Proteomes" id="UP000323000">
    <property type="component" value="Chromosome 12"/>
</dbReference>
<accession>A0A5C7GYT2</accession>
<evidence type="ECO:0000313" key="1">
    <source>
        <dbReference type="EMBL" id="TXG49853.1"/>
    </source>
</evidence>
<dbReference type="InterPro" id="IPR003428">
    <property type="entry name" value="MAM33"/>
</dbReference>
<keyword evidence="2" id="KW-1185">Reference proteome</keyword>
<dbReference type="InterPro" id="IPR036561">
    <property type="entry name" value="MAM33_sf"/>
</dbReference>
<organism evidence="1 2">
    <name type="scientific">Acer yangbiense</name>
    <dbReference type="NCBI Taxonomy" id="1000413"/>
    <lineage>
        <taxon>Eukaryota</taxon>
        <taxon>Viridiplantae</taxon>
        <taxon>Streptophyta</taxon>
        <taxon>Embryophyta</taxon>
        <taxon>Tracheophyta</taxon>
        <taxon>Spermatophyta</taxon>
        <taxon>Magnoliopsida</taxon>
        <taxon>eudicotyledons</taxon>
        <taxon>Gunneridae</taxon>
        <taxon>Pentapetalae</taxon>
        <taxon>rosids</taxon>
        <taxon>malvids</taxon>
        <taxon>Sapindales</taxon>
        <taxon>Sapindaceae</taxon>
        <taxon>Hippocastanoideae</taxon>
        <taxon>Acereae</taxon>
        <taxon>Acer</taxon>
    </lineage>
</organism>
<comment type="caution">
    <text evidence="1">The sequence shown here is derived from an EMBL/GenBank/DDBJ whole genome shotgun (WGS) entry which is preliminary data.</text>
</comment>
<reference evidence="2" key="1">
    <citation type="journal article" date="2019" name="Gigascience">
        <title>De novo genome assembly of the endangered Acer yangbiense, a plant species with extremely small populations endemic to Yunnan Province, China.</title>
        <authorList>
            <person name="Yang J."/>
            <person name="Wariss H.M."/>
            <person name="Tao L."/>
            <person name="Zhang R."/>
            <person name="Yun Q."/>
            <person name="Hollingsworth P."/>
            <person name="Dao Z."/>
            <person name="Luo G."/>
            <person name="Guo H."/>
            <person name="Ma Y."/>
            <person name="Sun W."/>
        </authorList>
    </citation>
    <scope>NUCLEOTIDE SEQUENCE [LARGE SCALE GENOMIC DNA]</scope>
    <source>
        <strain evidence="2">cv. Malutang</strain>
    </source>
</reference>
<dbReference type="Gene3D" id="3.10.280.10">
    <property type="entry name" value="Mitochondrial glycoprotein"/>
    <property type="match status" value="1"/>
</dbReference>
<name>A0A5C7GYT2_9ROSI</name>
<dbReference type="GO" id="GO:0005759">
    <property type="term" value="C:mitochondrial matrix"/>
    <property type="evidence" value="ECO:0007669"/>
    <property type="project" value="InterPro"/>
</dbReference>